<evidence type="ECO:0000313" key="4">
    <source>
        <dbReference type="Proteomes" id="UP000779508"/>
    </source>
</evidence>
<dbReference type="SMART" id="SM00909">
    <property type="entry name" value="Germane"/>
    <property type="match status" value="1"/>
</dbReference>
<feature type="chain" id="PRO_5046778948" evidence="1">
    <location>
        <begin position="21"/>
        <end position="187"/>
    </location>
</feature>
<evidence type="ECO:0000256" key="1">
    <source>
        <dbReference type="SAM" id="SignalP"/>
    </source>
</evidence>
<comment type="caution">
    <text evidence="3">The sequence shown here is derived from an EMBL/GenBank/DDBJ whole genome shotgun (WGS) entry which is preliminary data.</text>
</comment>
<reference evidence="3 4" key="1">
    <citation type="submission" date="2021-06" db="EMBL/GenBank/DDBJ databases">
        <authorList>
            <person name="Sun Q."/>
            <person name="Li D."/>
        </authorList>
    </citation>
    <scope>NUCLEOTIDE SEQUENCE [LARGE SCALE GENOMIC DNA]</scope>
    <source>
        <strain evidence="3 4">MSJ-5</strain>
    </source>
</reference>
<name>A0ABS6G2E0_9FIRM</name>
<evidence type="ECO:0000313" key="3">
    <source>
        <dbReference type="EMBL" id="MBU5676641.1"/>
    </source>
</evidence>
<sequence>MNIKKITLFLLAVIMVFTLAACNTKTPIEDGNNTGNGNTVVDPAPEGETATVKLYFANQEYIMNGDESLDHTIEVDREVKIGEKPIEEVILEELKKKPEDEKLTTVLEKIKVLSVETAENIAYVNLSGENLNGGSMEESLILQQIVFSLTELEEVEGVQFLVDGSKRETLMGHIFIEEPLKKSDVEN</sequence>
<protein>
    <submittedName>
        <fullName evidence="3">GerMN domain-containing protein</fullName>
    </submittedName>
</protein>
<accession>A0ABS6G2E0</accession>
<proteinExistence type="predicted"/>
<dbReference type="InterPro" id="IPR019606">
    <property type="entry name" value="GerMN"/>
</dbReference>
<feature type="signal peptide" evidence="1">
    <location>
        <begin position="1"/>
        <end position="20"/>
    </location>
</feature>
<dbReference type="Pfam" id="PF10646">
    <property type="entry name" value="Germane"/>
    <property type="match status" value="1"/>
</dbReference>
<keyword evidence="4" id="KW-1185">Reference proteome</keyword>
<gene>
    <name evidence="3" type="ORF">KQI88_09440</name>
</gene>
<organism evidence="3 4">
    <name type="scientific">Alkaliphilus flagellatus</name>
    <dbReference type="NCBI Taxonomy" id="2841507"/>
    <lineage>
        <taxon>Bacteria</taxon>
        <taxon>Bacillati</taxon>
        <taxon>Bacillota</taxon>
        <taxon>Clostridia</taxon>
        <taxon>Peptostreptococcales</taxon>
        <taxon>Natronincolaceae</taxon>
        <taxon>Alkaliphilus</taxon>
    </lineage>
</organism>
<evidence type="ECO:0000259" key="2">
    <source>
        <dbReference type="SMART" id="SM00909"/>
    </source>
</evidence>
<dbReference type="Proteomes" id="UP000779508">
    <property type="component" value="Unassembled WGS sequence"/>
</dbReference>
<keyword evidence="1" id="KW-0732">Signal</keyword>
<dbReference type="PROSITE" id="PS51257">
    <property type="entry name" value="PROKAR_LIPOPROTEIN"/>
    <property type="match status" value="1"/>
</dbReference>
<feature type="domain" description="GerMN" evidence="2">
    <location>
        <begin position="87"/>
        <end position="171"/>
    </location>
</feature>
<dbReference type="RefSeq" id="WP_216416641.1">
    <property type="nucleotide sequence ID" value="NZ_JAHLQK010000003.1"/>
</dbReference>
<dbReference type="EMBL" id="JAHLQK010000003">
    <property type="protein sequence ID" value="MBU5676641.1"/>
    <property type="molecule type" value="Genomic_DNA"/>
</dbReference>